<evidence type="ECO:0000313" key="1">
    <source>
        <dbReference type="EMBL" id="KAF9599017.1"/>
    </source>
</evidence>
<gene>
    <name evidence="1" type="ORF">IFM89_033362</name>
</gene>
<name>A0A835LNI2_9MAGN</name>
<comment type="caution">
    <text evidence="1">The sequence shown here is derived from an EMBL/GenBank/DDBJ whole genome shotgun (WGS) entry which is preliminary data.</text>
</comment>
<dbReference type="EMBL" id="JADFTS010000007">
    <property type="protein sequence ID" value="KAF9599017.1"/>
    <property type="molecule type" value="Genomic_DNA"/>
</dbReference>
<dbReference type="OrthoDB" id="1158011at2759"/>
<dbReference type="Proteomes" id="UP000631114">
    <property type="component" value="Unassembled WGS sequence"/>
</dbReference>
<proteinExistence type="predicted"/>
<dbReference type="AlphaFoldDB" id="A0A835LNI2"/>
<protein>
    <submittedName>
        <fullName evidence="1">Uncharacterized protein</fullName>
    </submittedName>
</protein>
<accession>A0A835LNI2</accession>
<reference evidence="1 2" key="1">
    <citation type="submission" date="2020-10" db="EMBL/GenBank/DDBJ databases">
        <title>The Coptis chinensis genome and diversification of protoberbering-type alkaloids.</title>
        <authorList>
            <person name="Wang B."/>
            <person name="Shu S."/>
            <person name="Song C."/>
            <person name="Liu Y."/>
        </authorList>
    </citation>
    <scope>NUCLEOTIDE SEQUENCE [LARGE SCALE GENOMIC DNA]</scope>
    <source>
        <strain evidence="1">HL-2020</strain>
        <tissue evidence="1">Leaf</tissue>
    </source>
</reference>
<sequence>MLLSYQSLTCFSYHDPPLLMAIRTALVALIAFMPTNPNGALGSLDYKKEERRCLVIKSHGAAPKFGTSEHQRLIDEIHQYMLSKVPPVPQLVAQESSDEHPTNAEVNVSRRVPAAEHGEQPQRPEIIRHVSHRLESLALRPTSHSSKYSVKGHKVLEIEVFGTSNTHKDVDMLPTFVPLKCNNPTC</sequence>
<organism evidence="1 2">
    <name type="scientific">Coptis chinensis</name>
    <dbReference type="NCBI Taxonomy" id="261450"/>
    <lineage>
        <taxon>Eukaryota</taxon>
        <taxon>Viridiplantae</taxon>
        <taxon>Streptophyta</taxon>
        <taxon>Embryophyta</taxon>
        <taxon>Tracheophyta</taxon>
        <taxon>Spermatophyta</taxon>
        <taxon>Magnoliopsida</taxon>
        <taxon>Ranunculales</taxon>
        <taxon>Ranunculaceae</taxon>
        <taxon>Coptidoideae</taxon>
        <taxon>Coptis</taxon>
    </lineage>
</organism>
<keyword evidence="2" id="KW-1185">Reference proteome</keyword>
<evidence type="ECO:0000313" key="2">
    <source>
        <dbReference type="Proteomes" id="UP000631114"/>
    </source>
</evidence>